<accession>H1DFB7</accession>
<feature type="binding site" evidence="11 13">
    <location>
        <position position="229"/>
    </location>
    <ligand>
        <name>[2Fe-2S] cluster</name>
        <dbReference type="ChEBI" id="CHEBI:190135"/>
    </ligand>
</feature>
<feature type="binding site" evidence="11 12">
    <location>
        <begin position="58"/>
        <end position="61"/>
    </location>
    <ligand>
        <name>FAD</name>
        <dbReference type="ChEBI" id="CHEBI:57692"/>
    </ligand>
</feature>
<evidence type="ECO:0000256" key="6">
    <source>
        <dbReference type="ARBA" id="ARBA00022827"/>
    </source>
</evidence>
<dbReference type="InterPro" id="IPR023455">
    <property type="entry name" value="Dihydroorotate_DHASE_ETsu"/>
</dbReference>
<evidence type="ECO:0000256" key="12">
    <source>
        <dbReference type="PIRSR" id="PIRSR006816-1"/>
    </source>
</evidence>
<evidence type="ECO:0000256" key="5">
    <source>
        <dbReference type="ARBA" id="ARBA00022723"/>
    </source>
</evidence>
<dbReference type="GO" id="GO:0044205">
    <property type="term" value="P:'de novo' UMP biosynthetic process"/>
    <property type="evidence" value="ECO:0007669"/>
    <property type="project" value="UniProtKB-UniRule"/>
</dbReference>
<feature type="binding site" evidence="11 13">
    <location>
        <position position="232"/>
    </location>
    <ligand>
        <name>[2Fe-2S] cluster</name>
        <dbReference type="ChEBI" id="CHEBI:190135"/>
    </ligand>
</feature>
<keyword evidence="6 11" id="KW-0274">FAD</keyword>
<dbReference type="UniPathway" id="UPA00070">
    <property type="reaction ID" value="UER00945"/>
</dbReference>
<keyword evidence="9 11" id="KW-0408">Iron</keyword>
<evidence type="ECO:0000259" key="14">
    <source>
        <dbReference type="PROSITE" id="PS51384"/>
    </source>
</evidence>
<dbReference type="EMBL" id="ADMC01000015">
    <property type="protein sequence ID" value="EHP48910.1"/>
    <property type="molecule type" value="Genomic_DNA"/>
</dbReference>
<evidence type="ECO:0000313" key="15">
    <source>
        <dbReference type="EMBL" id="EHP48910.1"/>
    </source>
</evidence>
<evidence type="ECO:0000256" key="11">
    <source>
        <dbReference type="HAMAP-Rule" id="MF_01211"/>
    </source>
</evidence>
<dbReference type="CDD" id="cd06218">
    <property type="entry name" value="DHOD_e_trans"/>
    <property type="match status" value="1"/>
</dbReference>
<dbReference type="AlphaFoldDB" id="H1DFB7"/>
<dbReference type="eggNOG" id="COG0543">
    <property type="taxonomic scope" value="Bacteria"/>
</dbReference>
<proteinExistence type="inferred from homology"/>
<dbReference type="HOGENOM" id="CLU_003827_1_2_10"/>
<dbReference type="PROSITE" id="PS51384">
    <property type="entry name" value="FAD_FR"/>
    <property type="match status" value="1"/>
</dbReference>
<dbReference type="PANTHER" id="PTHR43513">
    <property type="entry name" value="DIHYDROOROTATE DEHYDROGENASE B (NAD(+)), ELECTRON TRANSFER SUBUNIT"/>
    <property type="match status" value="1"/>
</dbReference>
<dbReference type="HAMAP" id="MF_01211">
    <property type="entry name" value="DHODB_Fe_S_bind"/>
    <property type="match status" value="1"/>
</dbReference>
<comment type="cofactor">
    <cofactor evidence="11">
        <name>[2Fe-2S] cluster</name>
        <dbReference type="ChEBI" id="CHEBI:190135"/>
    </cofactor>
    <text evidence="11">Binds 1 [2Fe-2S] cluster per subunit.</text>
</comment>
<keyword evidence="7 11" id="KW-0665">Pyrimidine biosynthesis</keyword>
<protein>
    <recommendedName>
        <fullName evidence="11">Dihydroorotate dehydrogenase B (NAD(+)), electron transfer subunit</fullName>
    </recommendedName>
    <alternativeName>
        <fullName evidence="11">Dihydroorotate oxidase B, electron transfer subunit</fullName>
    </alternativeName>
</protein>
<dbReference type="SUPFAM" id="SSF63380">
    <property type="entry name" value="Riboflavin synthase domain-like"/>
    <property type="match status" value="1"/>
</dbReference>
<dbReference type="InterPro" id="IPR017927">
    <property type="entry name" value="FAD-bd_FR_type"/>
</dbReference>
<comment type="function">
    <text evidence="11">Responsible for channeling the electrons from the oxidation of dihydroorotate from the FMN redox center in the PyrD type B subunit to the ultimate electron acceptor NAD(+).</text>
</comment>
<dbReference type="GO" id="GO:0016491">
    <property type="term" value="F:oxidoreductase activity"/>
    <property type="evidence" value="ECO:0007669"/>
    <property type="project" value="InterPro"/>
</dbReference>
<dbReference type="InterPro" id="IPR019480">
    <property type="entry name" value="Dihydroorotate_DH_Fe-S-bd"/>
</dbReference>
<keyword evidence="16" id="KW-1185">Reference proteome</keyword>
<dbReference type="GO" id="GO:0051537">
    <property type="term" value="F:2 iron, 2 sulfur cluster binding"/>
    <property type="evidence" value="ECO:0007669"/>
    <property type="project" value="UniProtKB-KW"/>
</dbReference>
<evidence type="ECO:0000313" key="16">
    <source>
        <dbReference type="Proteomes" id="UP000004892"/>
    </source>
</evidence>
<dbReference type="InterPro" id="IPR039261">
    <property type="entry name" value="FNR_nucleotide-bd"/>
</dbReference>
<keyword evidence="2 11" id="KW-0813">Transport</keyword>
<dbReference type="InterPro" id="IPR017938">
    <property type="entry name" value="Riboflavin_synthase-like_b-brl"/>
</dbReference>
<dbReference type="Proteomes" id="UP000004892">
    <property type="component" value="Unassembled WGS sequence"/>
</dbReference>
<reference evidence="15 16" key="1">
    <citation type="submission" date="2012-01" db="EMBL/GenBank/DDBJ databases">
        <title>The Genome Sequence of Odoribacter laneus YIT 12061.</title>
        <authorList>
            <consortium name="The Broad Institute Genome Sequencing Platform"/>
            <person name="Earl A."/>
            <person name="Ward D."/>
            <person name="Feldgarden M."/>
            <person name="Gevers D."/>
            <person name="Morotomi M."/>
            <person name="Young S.K."/>
            <person name="Zeng Q."/>
            <person name="Gargeya S."/>
            <person name="Fitzgerald M."/>
            <person name="Haas B."/>
            <person name="Abouelleil A."/>
            <person name="Alvarado L."/>
            <person name="Arachchi H.M."/>
            <person name="Berlin A."/>
            <person name="Chapman S.B."/>
            <person name="Gearin G."/>
            <person name="Goldberg J."/>
            <person name="Griggs A."/>
            <person name="Gujja S."/>
            <person name="Hansen M."/>
            <person name="Heiman D."/>
            <person name="Howarth C."/>
            <person name="Larimer J."/>
            <person name="Lui A."/>
            <person name="MacDonald P.J.P."/>
            <person name="McCowen C."/>
            <person name="Montmayeur A."/>
            <person name="Murphy C."/>
            <person name="Neiman D."/>
            <person name="Pearson M."/>
            <person name="Priest M."/>
            <person name="Roberts A."/>
            <person name="Saif S."/>
            <person name="Shea T."/>
            <person name="Sisk P."/>
            <person name="Stolte C."/>
            <person name="Sykes S."/>
            <person name="Wortman J."/>
            <person name="Nusbaum C."/>
            <person name="Birren B."/>
        </authorList>
    </citation>
    <scope>NUCLEOTIDE SEQUENCE [LARGE SCALE GENOMIC DNA]</scope>
    <source>
        <strain evidence="15 16">YIT 12061</strain>
    </source>
</reference>
<name>H1DFB7_9BACT</name>
<evidence type="ECO:0000256" key="3">
    <source>
        <dbReference type="ARBA" id="ARBA00022630"/>
    </source>
</evidence>
<keyword evidence="8 11" id="KW-0249">Electron transport</keyword>
<comment type="cofactor">
    <cofactor evidence="13">
        <name>[2Fe-2S] cluster</name>
        <dbReference type="ChEBI" id="CHEBI:190135"/>
    </cofactor>
    <text evidence="13">Binds 1 [2Fe-2S] cluster per subunit.</text>
</comment>
<comment type="caution">
    <text evidence="15">The sequence shown here is derived from an EMBL/GenBank/DDBJ whole genome shotgun (WGS) entry which is preliminary data.</text>
</comment>
<comment type="subunit">
    <text evidence="11">Heterotetramer of 2 PyrK and 2 PyrD type B subunits.</text>
</comment>
<evidence type="ECO:0000256" key="7">
    <source>
        <dbReference type="ARBA" id="ARBA00022975"/>
    </source>
</evidence>
<feature type="binding site" evidence="11 13">
    <location>
        <position position="244"/>
    </location>
    <ligand>
        <name>[2Fe-2S] cluster</name>
        <dbReference type="ChEBI" id="CHEBI:190135"/>
    </ligand>
</feature>
<dbReference type="GO" id="GO:0046872">
    <property type="term" value="F:metal ion binding"/>
    <property type="evidence" value="ECO:0007669"/>
    <property type="project" value="UniProtKB-KW"/>
</dbReference>
<keyword evidence="5 11" id="KW-0479">Metal-binding</keyword>
<dbReference type="InterPro" id="IPR037117">
    <property type="entry name" value="Dihydroorotate_DH_ele_sf"/>
</dbReference>
<comment type="caution">
    <text evidence="11">Lacks conserved residue(s) required for the propagation of feature annotation.</text>
</comment>
<evidence type="ECO:0000256" key="1">
    <source>
        <dbReference type="ARBA" id="ARBA00006422"/>
    </source>
</evidence>
<dbReference type="PATRIC" id="fig|742817.3.peg.1011"/>
<dbReference type="Gene3D" id="2.40.30.10">
    <property type="entry name" value="Translation factors"/>
    <property type="match status" value="1"/>
</dbReference>
<evidence type="ECO:0000256" key="2">
    <source>
        <dbReference type="ARBA" id="ARBA00022448"/>
    </source>
</evidence>
<dbReference type="PIRSF" id="PIRSF006816">
    <property type="entry name" value="Cyc3_hyd_g"/>
    <property type="match status" value="1"/>
</dbReference>
<gene>
    <name evidence="11" type="primary">pyrK</name>
    <name evidence="15" type="ORF">HMPREF9449_00953</name>
</gene>
<dbReference type="InterPro" id="IPR050353">
    <property type="entry name" value="PyrK_electron_transfer"/>
</dbReference>
<dbReference type="InterPro" id="IPR012165">
    <property type="entry name" value="Cyt_c3_hydrogenase_gsu"/>
</dbReference>
<sequence length="259" mass="28892">MHNSCSMKKIIDFLVKENRQLNENMFLLSLYSEELPSLRPGQFVNVKVEDSPATFLRRPLSVYDVDEENKLLFLFIKIAGAGTQRLSRLKANERLNLILPLGNSFSIPQKGRCLLVGGGVGIAPLLYLSKEMHKKGLTPDLLIGVRSKNDIVLEDSFRQYAQLYYTTEDGSFGEKGYPTQHSLLANQYDHIFCCGPEPMMKAVAKYAAARQVDCEVSLENLMACGIGACLCCVTDTTAGHKCVCTEGPVFNIKDLKWQI</sequence>
<comment type="similarity">
    <text evidence="1 11">Belongs to the PyrK family.</text>
</comment>
<dbReference type="SUPFAM" id="SSF52343">
    <property type="entry name" value="Ferredoxin reductase-like, C-terminal NADP-linked domain"/>
    <property type="match status" value="1"/>
</dbReference>
<keyword evidence="10 11" id="KW-0411">Iron-sulfur</keyword>
<evidence type="ECO:0000256" key="13">
    <source>
        <dbReference type="PIRSR" id="PIRSR006816-2"/>
    </source>
</evidence>
<organism evidence="15 16">
    <name type="scientific">Odoribacter laneus YIT 12061</name>
    <dbReference type="NCBI Taxonomy" id="742817"/>
    <lineage>
        <taxon>Bacteria</taxon>
        <taxon>Pseudomonadati</taxon>
        <taxon>Bacteroidota</taxon>
        <taxon>Bacteroidia</taxon>
        <taxon>Bacteroidales</taxon>
        <taxon>Odoribacteraceae</taxon>
        <taxon>Odoribacter</taxon>
    </lineage>
</organism>
<evidence type="ECO:0000256" key="9">
    <source>
        <dbReference type="ARBA" id="ARBA00023004"/>
    </source>
</evidence>
<evidence type="ECO:0000256" key="8">
    <source>
        <dbReference type="ARBA" id="ARBA00022982"/>
    </source>
</evidence>
<dbReference type="PRINTS" id="PR00409">
    <property type="entry name" value="PHDIOXRDTASE"/>
</dbReference>
<dbReference type="PANTHER" id="PTHR43513:SF3">
    <property type="entry name" value="DIHYDROOROTATE DEHYDROGENASE B (NAD(+)), ELECTRON TRANSFER SUBUNIT-RELATED"/>
    <property type="match status" value="1"/>
</dbReference>
<dbReference type="GO" id="GO:0050660">
    <property type="term" value="F:flavin adenine dinucleotide binding"/>
    <property type="evidence" value="ECO:0007669"/>
    <property type="project" value="InterPro"/>
</dbReference>
<feature type="binding site" evidence="11 12">
    <location>
        <begin position="82"/>
        <end position="83"/>
    </location>
    <ligand>
        <name>FAD</name>
        <dbReference type="ChEBI" id="CHEBI:57692"/>
    </ligand>
</feature>
<keyword evidence="4 11" id="KW-0001">2Fe-2S</keyword>
<feature type="binding site" evidence="11 13">
    <location>
        <position position="224"/>
    </location>
    <ligand>
        <name>[2Fe-2S] cluster</name>
        <dbReference type="ChEBI" id="CHEBI:190135"/>
    </ligand>
</feature>
<keyword evidence="3 11" id="KW-0285">Flavoprotein</keyword>
<dbReference type="InterPro" id="IPR001433">
    <property type="entry name" value="OxRdtase_FAD/NAD-bd"/>
</dbReference>
<dbReference type="Pfam" id="PF10418">
    <property type="entry name" value="DHODB_Fe-S_bind"/>
    <property type="match status" value="1"/>
</dbReference>
<dbReference type="Pfam" id="PF00175">
    <property type="entry name" value="NAD_binding_1"/>
    <property type="match status" value="1"/>
</dbReference>
<feature type="domain" description="FAD-binding FR-type" evidence="14">
    <location>
        <begin position="8"/>
        <end position="107"/>
    </location>
</feature>
<dbReference type="Gene3D" id="2.10.240.10">
    <property type="entry name" value="Dihydroorotate dehydrogenase, electron transfer subunit"/>
    <property type="match status" value="1"/>
</dbReference>
<comment type="pathway">
    <text evidence="11">Pyrimidine metabolism; UMP biosynthesis via de novo pathway; orotate from (S)-dihydroorotate (NAD(+) route): step 1/1.</text>
</comment>
<dbReference type="Gene3D" id="3.40.50.80">
    <property type="entry name" value="Nucleotide-binding domain of ferredoxin-NADP reductase (FNR) module"/>
    <property type="match status" value="1"/>
</dbReference>
<dbReference type="STRING" id="742817.HMPREF9449_00953"/>
<dbReference type="GO" id="GO:0009055">
    <property type="term" value="F:electron transfer activity"/>
    <property type="evidence" value="ECO:0007669"/>
    <property type="project" value="UniProtKB-UniRule"/>
</dbReference>
<comment type="cofactor">
    <cofactor evidence="11 12">
        <name>FAD</name>
        <dbReference type="ChEBI" id="CHEBI:57692"/>
    </cofactor>
    <text evidence="11 12">Binds 1 FAD per subunit.</text>
</comment>
<evidence type="ECO:0000256" key="4">
    <source>
        <dbReference type="ARBA" id="ARBA00022714"/>
    </source>
</evidence>
<evidence type="ECO:0000256" key="10">
    <source>
        <dbReference type="ARBA" id="ARBA00023014"/>
    </source>
</evidence>